<proteinExistence type="inferred from homology"/>
<dbReference type="InterPro" id="IPR019833">
    <property type="entry name" value="Mn/Fe_SOD_BS"/>
</dbReference>
<evidence type="ECO:0000256" key="4">
    <source>
        <dbReference type="ARBA" id="ARBA00023002"/>
    </source>
</evidence>
<comment type="caution">
    <text evidence="8">The sequence shown here is derived from an EMBL/GenBank/DDBJ whole genome shotgun (WGS) entry which is preliminary data.</text>
</comment>
<dbReference type="SUPFAM" id="SSF46609">
    <property type="entry name" value="Fe,Mn superoxide dismutase (SOD), N-terminal domain"/>
    <property type="match status" value="1"/>
</dbReference>
<comment type="similarity">
    <text evidence="1 5">Belongs to the iron/manganese superoxide dismutase family.</text>
</comment>
<evidence type="ECO:0000256" key="2">
    <source>
        <dbReference type="ARBA" id="ARBA00012682"/>
    </source>
</evidence>
<dbReference type="InterPro" id="IPR019832">
    <property type="entry name" value="Mn/Fe_SOD_C"/>
</dbReference>
<keyword evidence="4 5" id="KW-0560">Oxidoreductase</keyword>
<dbReference type="InterPro" id="IPR001189">
    <property type="entry name" value="Mn/Fe_SOD"/>
</dbReference>
<sequence>MAFQLPTLAFPMNALAPAMSEETLQYHYGKHHQTYLTNLNTAIQGTPFERMSLEEIVLASDGINQGVFNNAAQAWNHAFFWMCLSPKGGKKPQGELLGKIEERWGSFEEFRKQFTAAAAGNFGSGWTWLVLTPQKTLEIVNTSNAGSQLASDNTPLMVVDVWEHAYYIDYRNSRPNYLNALFDHLIDWEFVAKNYYNAK</sequence>
<dbReference type="EC" id="1.15.1.1" evidence="2 5"/>
<comment type="catalytic activity">
    <reaction evidence="5">
        <text>2 superoxide + 2 H(+) = H2O2 + O2</text>
        <dbReference type="Rhea" id="RHEA:20696"/>
        <dbReference type="ChEBI" id="CHEBI:15378"/>
        <dbReference type="ChEBI" id="CHEBI:15379"/>
        <dbReference type="ChEBI" id="CHEBI:16240"/>
        <dbReference type="ChEBI" id="CHEBI:18421"/>
        <dbReference type="EC" id="1.15.1.1"/>
    </reaction>
</comment>
<accession>A0ABS2GW16</accession>
<evidence type="ECO:0000256" key="3">
    <source>
        <dbReference type="ARBA" id="ARBA00022723"/>
    </source>
</evidence>
<name>A0ABS2GW16_9BURK</name>
<organism evidence="8 9">
    <name type="scientific">Parasutterella secunda</name>
    <dbReference type="NCBI Taxonomy" id="626947"/>
    <lineage>
        <taxon>Bacteria</taxon>
        <taxon>Pseudomonadati</taxon>
        <taxon>Pseudomonadota</taxon>
        <taxon>Betaproteobacteria</taxon>
        <taxon>Burkholderiales</taxon>
        <taxon>Sutterellaceae</taxon>
        <taxon>Parasutterella</taxon>
    </lineage>
</organism>
<dbReference type="PANTHER" id="PTHR42769">
    <property type="entry name" value="SUPEROXIDE DISMUTASE"/>
    <property type="match status" value="1"/>
</dbReference>
<dbReference type="Gene3D" id="1.10.287.990">
    <property type="entry name" value="Fe,Mn superoxide dismutase (SOD) domain"/>
    <property type="match status" value="1"/>
</dbReference>
<evidence type="ECO:0000313" key="9">
    <source>
        <dbReference type="Proteomes" id="UP000777002"/>
    </source>
</evidence>
<keyword evidence="9" id="KW-1185">Reference proteome</keyword>
<dbReference type="Gene3D" id="3.55.40.20">
    <property type="entry name" value="Iron/manganese superoxide dismutase, C-terminal domain"/>
    <property type="match status" value="1"/>
</dbReference>
<reference evidence="8 9" key="1">
    <citation type="journal article" date="2021" name="Sci. Rep.">
        <title>The distribution of antibiotic resistance genes in chicken gut microbiota commensals.</title>
        <authorList>
            <person name="Juricova H."/>
            <person name="Matiasovicova J."/>
            <person name="Kubasova T."/>
            <person name="Cejkova D."/>
            <person name="Rychlik I."/>
        </authorList>
    </citation>
    <scope>NUCLEOTIDE SEQUENCE [LARGE SCALE GENOMIC DNA]</scope>
    <source>
        <strain evidence="8 9">An562</strain>
    </source>
</reference>
<dbReference type="Pfam" id="PF00081">
    <property type="entry name" value="Sod_Fe_N"/>
    <property type="match status" value="1"/>
</dbReference>
<feature type="domain" description="Manganese/iron superoxide dismutase N-terminal" evidence="6">
    <location>
        <begin position="3"/>
        <end position="85"/>
    </location>
</feature>
<gene>
    <name evidence="8" type="ORF">H5985_07245</name>
</gene>
<dbReference type="PIRSF" id="PIRSF000349">
    <property type="entry name" value="SODismutase"/>
    <property type="match status" value="1"/>
</dbReference>
<dbReference type="Proteomes" id="UP000777002">
    <property type="component" value="Unassembled WGS sequence"/>
</dbReference>
<evidence type="ECO:0000313" key="8">
    <source>
        <dbReference type="EMBL" id="MBM6929058.1"/>
    </source>
</evidence>
<dbReference type="Pfam" id="PF02777">
    <property type="entry name" value="Sod_Fe_C"/>
    <property type="match status" value="1"/>
</dbReference>
<dbReference type="InterPro" id="IPR019831">
    <property type="entry name" value="Mn/Fe_SOD_N"/>
</dbReference>
<dbReference type="PROSITE" id="PS00088">
    <property type="entry name" value="SOD_MN"/>
    <property type="match status" value="1"/>
</dbReference>
<dbReference type="InterPro" id="IPR036324">
    <property type="entry name" value="Mn/Fe_SOD_N_sf"/>
</dbReference>
<dbReference type="PRINTS" id="PR01703">
    <property type="entry name" value="MNSODISMTASE"/>
</dbReference>
<dbReference type="EMBL" id="JACJKX010000013">
    <property type="protein sequence ID" value="MBM6929058.1"/>
    <property type="molecule type" value="Genomic_DNA"/>
</dbReference>
<evidence type="ECO:0000256" key="5">
    <source>
        <dbReference type="RuleBase" id="RU000414"/>
    </source>
</evidence>
<dbReference type="PANTHER" id="PTHR42769:SF3">
    <property type="entry name" value="SUPEROXIDE DISMUTASE [FE] 2, CHLOROPLASTIC"/>
    <property type="match status" value="1"/>
</dbReference>
<keyword evidence="3 5" id="KW-0479">Metal-binding</keyword>
<dbReference type="RefSeq" id="WP_205050647.1">
    <property type="nucleotide sequence ID" value="NZ_JACJKX010000013.1"/>
</dbReference>
<dbReference type="InterPro" id="IPR036314">
    <property type="entry name" value="SOD_C_sf"/>
</dbReference>
<protein>
    <recommendedName>
        <fullName evidence="2 5">Superoxide dismutase</fullName>
        <ecNumber evidence="2 5">1.15.1.1</ecNumber>
    </recommendedName>
</protein>
<dbReference type="SUPFAM" id="SSF54719">
    <property type="entry name" value="Fe,Mn superoxide dismutase (SOD), C-terminal domain"/>
    <property type="match status" value="1"/>
</dbReference>
<evidence type="ECO:0000259" key="6">
    <source>
        <dbReference type="Pfam" id="PF00081"/>
    </source>
</evidence>
<comment type="function">
    <text evidence="5">Destroys radicals which are normally produced within the cells and which are toxic to biological systems.</text>
</comment>
<feature type="domain" description="Manganese/iron superoxide dismutase C-terminal" evidence="7">
    <location>
        <begin position="92"/>
        <end position="194"/>
    </location>
</feature>
<evidence type="ECO:0000259" key="7">
    <source>
        <dbReference type="Pfam" id="PF02777"/>
    </source>
</evidence>
<evidence type="ECO:0000256" key="1">
    <source>
        <dbReference type="ARBA" id="ARBA00008714"/>
    </source>
</evidence>